<reference evidence="2" key="1">
    <citation type="submission" date="2020-01" db="EMBL/GenBank/DDBJ databases">
        <authorList>
            <person name="Mishra B."/>
        </authorList>
    </citation>
    <scope>NUCLEOTIDE SEQUENCE [LARGE SCALE GENOMIC DNA]</scope>
</reference>
<gene>
    <name evidence="2" type="ORF">MERR_LOCUS25728</name>
</gene>
<dbReference type="EMBL" id="CACVBM020001195">
    <property type="protein sequence ID" value="CAA7038493.1"/>
    <property type="molecule type" value="Genomic_DNA"/>
</dbReference>
<keyword evidence="3" id="KW-1185">Reference proteome</keyword>
<protein>
    <submittedName>
        <fullName evidence="2">Uncharacterized protein</fullName>
    </submittedName>
</protein>
<evidence type="ECO:0000313" key="2">
    <source>
        <dbReference type="EMBL" id="CAA7038493.1"/>
    </source>
</evidence>
<accession>A0A6D2JEY2</accession>
<evidence type="ECO:0000313" key="3">
    <source>
        <dbReference type="Proteomes" id="UP000467841"/>
    </source>
</evidence>
<dbReference type="Proteomes" id="UP000467841">
    <property type="component" value="Unassembled WGS sequence"/>
</dbReference>
<name>A0A6D2JEY2_9BRAS</name>
<evidence type="ECO:0000256" key="1">
    <source>
        <dbReference type="SAM" id="MobiDB-lite"/>
    </source>
</evidence>
<sequence>MDFIKTSSLRALIELTFQRNWNGLIWMSRKGVITKRVKTVQTALSRNQRPTASPAGRETNVPRSAKSSVRLKSRPKFKPPADTHHDPGNNVPRSAKPRPRHAAHDHAARAGKQRLAAAQPSRTTADGAVRAGKPRPASGRESIGQCFTRPTTAADREFVPVDLALLPY</sequence>
<dbReference type="AlphaFoldDB" id="A0A6D2JEY2"/>
<comment type="caution">
    <text evidence="2">The sequence shown here is derived from an EMBL/GenBank/DDBJ whole genome shotgun (WGS) entry which is preliminary data.</text>
</comment>
<proteinExistence type="predicted"/>
<feature type="region of interest" description="Disordered" evidence="1">
    <location>
        <begin position="43"/>
        <end position="152"/>
    </location>
</feature>
<organism evidence="2 3">
    <name type="scientific">Microthlaspi erraticum</name>
    <dbReference type="NCBI Taxonomy" id="1685480"/>
    <lineage>
        <taxon>Eukaryota</taxon>
        <taxon>Viridiplantae</taxon>
        <taxon>Streptophyta</taxon>
        <taxon>Embryophyta</taxon>
        <taxon>Tracheophyta</taxon>
        <taxon>Spermatophyta</taxon>
        <taxon>Magnoliopsida</taxon>
        <taxon>eudicotyledons</taxon>
        <taxon>Gunneridae</taxon>
        <taxon>Pentapetalae</taxon>
        <taxon>rosids</taxon>
        <taxon>malvids</taxon>
        <taxon>Brassicales</taxon>
        <taxon>Brassicaceae</taxon>
        <taxon>Coluteocarpeae</taxon>
        <taxon>Microthlaspi</taxon>
    </lineage>
</organism>